<keyword evidence="12" id="KW-1185">Reference proteome</keyword>
<evidence type="ECO:0000256" key="1">
    <source>
        <dbReference type="ARBA" id="ARBA00007164"/>
    </source>
</evidence>
<dbReference type="PRINTS" id="PR00725">
    <property type="entry name" value="DADACBPTASE1"/>
</dbReference>
<dbReference type="RefSeq" id="WP_275820039.1">
    <property type="nucleotide sequence ID" value="NZ_JARHUD010000002.1"/>
</dbReference>
<name>A0ABT5YJQ0_9PROT</name>
<evidence type="ECO:0000256" key="6">
    <source>
        <dbReference type="ARBA" id="ARBA00023316"/>
    </source>
</evidence>
<dbReference type="Gene3D" id="3.30.70.1070">
    <property type="entry name" value="Sporulation related repeat"/>
    <property type="match status" value="1"/>
</dbReference>
<dbReference type="InterPro" id="IPR018044">
    <property type="entry name" value="Peptidase_S11"/>
</dbReference>
<dbReference type="Pfam" id="PF05036">
    <property type="entry name" value="SPOR"/>
    <property type="match status" value="1"/>
</dbReference>
<evidence type="ECO:0000259" key="9">
    <source>
        <dbReference type="Pfam" id="PF00768"/>
    </source>
</evidence>
<reference evidence="11 12" key="1">
    <citation type="submission" date="2023-03" db="EMBL/GenBank/DDBJ databases">
        <title>Fodinicurvata sp. CAU 1616 isolated from sea sendiment.</title>
        <authorList>
            <person name="Kim W."/>
        </authorList>
    </citation>
    <scope>NUCLEOTIDE SEQUENCE [LARGE SCALE GENOMIC DNA]</scope>
    <source>
        <strain evidence="11 12">CAU 1616</strain>
    </source>
</reference>
<evidence type="ECO:0000256" key="5">
    <source>
        <dbReference type="ARBA" id="ARBA00022984"/>
    </source>
</evidence>
<feature type="chain" id="PRO_5046548088" evidence="8">
    <location>
        <begin position="27"/>
        <end position="416"/>
    </location>
</feature>
<dbReference type="Proteomes" id="UP001215503">
    <property type="component" value="Unassembled WGS sequence"/>
</dbReference>
<evidence type="ECO:0000313" key="11">
    <source>
        <dbReference type="EMBL" id="MDF2095020.1"/>
    </source>
</evidence>
<proteinExistence type="inferred from homology"/>
<evidence type="ECO:0000256" key="8">
    <source>
        <dbReference type="SAM" id="SignalP"/>
    </source>
</evidence>
<evidence type="ECO:0000256" key="4">
    <source>
        <dbReference type="ARBA" id="ARBA00022960"/>
    </source>
</evidence>
<dbReference type="SUPFAM" id="SSF110997">
    <property type="entry name" value="Sporulation related repeat"/>
    <property type="match status" value="1"/>
</dbReference>
<sequence>MFPALNGRIGRLFALLFLLPVLLAVAAPTTAQANPRYASIVIDYATGEVLHASNADARRYPASLTKMMTLYMLFEALERGDVTADQRLHISAHAAGKPPSKLGLRAGDTIAVRETILPLVVRSANDVAAVVGEALGGSESGFAQKMTQRARELGLTSTTFKNASGLPDSGQVTTARDMAKLAVRLMRDFPQHYHYFSDQSFTYRGQTHTGHNRLLRSYNGADGLKTGYIRASGFNVATSAVRDGRRVIAVVMGGRTAQSRDAHMADLLDRGFSRANQLALAKTRPTPPVPSPRPGQVTISDALARAESDEPRDVGGMLVSSAQAASTAGAVQEEGWGVQVGAFKVADQAQFLASTAASRLAQEFAEARVAVTEVLVSNQTLYRARLTGLLETQARTACQSLNQHGMDCMVVRPTGS</sequence>
<dbReference type="InterPro" id="IPR007730">
    <property type="entry name" value="SPOR-like_dom"/>
</dbReference>
<keyword evidence="5" id="KW-0573">Peptidoglycan synthesis</keyword>
<dbReference type="Pfam" id="PF00768">
    <property type="entry name" value="Peptidase_S11"/>
    <property type="match status" value="1"/>
</dbReference>
<evidence type="ECO:0000259" key="10">
    <source>
        <dbReference type="Pfam" id="PF05036"/>
    </source>
</evidence>
<dbReference type="InterPro" id="IPR001967">
    <property type="entry name" value="Peptidase_S11_N"/>
</dbReference>
<evidence type="ECO:0000256" key="2">
    <source>
        <dbReference type="ARBA" id="ARBA00022729"/>
    </source>
</evidence>
<accession>A0ABT5YJQ0</accession>
<keyword evidence="3" id="KW-0378">Hydrolase</keyword>
<organism evidence="11 12">
    <name type="scientific">Aquibaculum arenosum</name>
    <dbReference type="NCBI Taxonomy" id="3032591"/>
    <lineage>
        <taxon>Bacteria</taxon>
        <taxon>Pseudomonadati</taxon>
        <taxon>Pseudomonadota</taxon>
        <taxon>Alphaproteobacteria</taxon>
        <taxon>Rhodospirillales</taxon>
        <taxon>Rhodovibrionaceae</taxon>
        <taxon>Aquibaculum</taxon>
    </lineage>
</organism>
<comment type="similarity">
    <text evidence="1 7">Belongs to the peptidase S11 family.</text>
</comment>
<comment type="caution">
    <text evidence="11">The sequence shown here is derived from an EMBL/GenBank/DDBJ whole genome shotgun (WGS) entry which is preliminary data.</text>
</comment>
<dbReference type="InterPro" id="IPR012338">
    <property type="entry name" value="Beta-lactam/transpept-like"/>
</dbReference>
<keyword evidence="11" id="KW-0121">Carboxypeptidase</keyword>
<dbReference type="InterPro" id="IPR036680">
    <property type="entry name" value="SPOR-like_sf"/>
</dbReference>
<keyword evidence="2 8" id="KW-0732">Signal</keyword>
<dbReference type="PANTHER" id="PTHR21581:SF6">
    <property type="entry name" value="TRAFFICKING PROTEIN PARTICLE COMPLEX SUBUNIT 12"/>
    <property type="match status" value="1"/>
</dbReference>
<dbReference type="SUPFAM" id="SSF56601">
    <property type="entry name" value="beta-lactamase/transpeptidase-like"/>
    <property type="match status" value="1"/>
</dbReference>
<feature type="signal peptide" evidence="8">
    <location>
        <begin position="1"/>
        <end position="26"/>
    </location>
</feature>
<dbReference type="GO" id="GO:0004180">
    <property type="term" value="F:carboxypeptidase activity"/>
    <property type="evidence" value="ECO:0007669"/>
    <property type="project" value="UniProtKB-KW"/>
</dbReference>
<feature type="domain" description="SPOR" evidence="10">
    <location>
        <begin position="334"/>
        <end position="412"/>
    </location>
</feature>
<dbReference type="Gene3D" id="3.40.710.10">
    <property type="entry name" value="DD-peptidase/beta-lactamase superfamily"/>
    <property type="match status" value="1"/>
</dbReference>
<gene>
    <name evidence="11" type="ORF">P2G67_03420</name>
</gene>
<feature type="domain" description="Peptidase S11 D-alanyl-D-alanine carboxypeptidase A N-terminal" evidence="9">
    <location>
        <begin position="38"/>
        <end position="255"/>
    </location>
</feature>
<protein>
    <submittedName>
        <fullName evidence="11">D-alanyl-D-alanine carboxypeptidase</fullName>
    </submittedName>
</protein>
<keyword evidence="6" id="KW-0961">Cell wall biogenesis/degradation</keyword>
<evidence type="ECO:0000256" key="7">
    <source>
        <dbReference type="RuleBase" id="RU004016"/>
    </source>
</evidence>
<evidence type="ECO:0000313" key="12">
    <source>
        <dbReference type="Proteomes" id="UP001215503"/>
    </source>
</evidence>
<keyword evidence="11" id="KW-0645">Protease</keyword>
<evidence type="ECO:0000256" key="3">
    <source>
        <dbReference type="ARBA" id="ARBA00022801"/>
    </source>
</evidence>
<dbReference type="PANTHER" id="PTHR21581">
    <property type="entry name" value="D-ALANYL-D-ALANINE CARBOXYPEPTIDASE"/>
    <property type="match status" value="1"/>
</dbReference>
<keyword evidence="4" id="KW-0133">Cell shape</keyword>
<dbReference type="EMBL" id="JARHUD010000002">
    <property type="protein sequence ID" value="MDF2095020.1"/>
    <property type="molecule type" value="Genomic_DNA"/>
</dbReference>